<dbReference type="SUPFAM" id="SSF51556">
    <property type="entry name" value="Metallo-dependent hydrolases"/>
    <property type="match status" value="1"/>
</dbReference>
<dbReference type="InterPro" id="IPR011059">
    <property type="entry name" value="Metal-dep_hydrolase_composite"/>
</dbReference>
<dbReference type="Proteomes" id="UP001428817">
    <property type="component" value="Unassembled WGS sequence"/>
</dbReference>
<keyword evidence="3" id="KW-1185">Reference proteome</keyword>
<reference evidence="3" key="1">
    <citation type="journal article" date="2019" name="Int. J. Syst. Evol. Microbiol.">
        <title>The Global Catalogue of Microorganisms (GCM) 10K type strain sequencing project: providing services to taxonomists for standard genome sequencing and annotation.</title>
        <authorList>
            <consortium name="The Broad Institute Genomics Platform"/>
            <consortium name="The Broad Institute Genome Sequencing Center for Infectious Disease"/>
            <person name="Wu L."/>
            <person name="Ma J."/>
        </authorList>
    </citation>
    <scope>NUCLEOTIDE SEQUENCE [LARGE SCALE GENOMIC DNA]</scope>
    <source>
        <strain evidence="3">JCM 18303</strain>
    </source>
</reference>
<sequence length="447" mass="48140">MVVAGVLRAEDGGFRRGRVHIADGVITEVTTTDDPYTGLEDLIDVGRDYLLPGAVDAHVHSYSHGGEGLRASTSAAAAGGVTTVVEMPFDATGPVNDTDRLKAKQDRLADEAVVDVALLGTCEPGGGWRRAAALAEQGVVGFKVSLFDTDPFRFPRIDDAELLDVMAAVRDAGSTLCTHAENNEIIKALLNDPANRASNDPRVHAKTRPPVSETLGLLTAMEIAADRGNALHVCHLSLGRSAELVRWYREQGVDVSFETCPHYLLLTENDMKTGRLKINPPLRDAANRDAMWRAVAEGLATVISSDHAPWPLELKDHERILDNHSGVPGTETLVATTLGECLRRFGPGEEFGKAVDALTANPADRYGIGHRKGRLRAGHDADLMVLTPTEDWLVDETRLHSNAGWSPYARYAPGARVTLTVARGEVVWSAEKGLLGPPGRGAQVTRR</sequence>
<dbReference type="EMBL" id="BAABJP010000015">
    <property type="protein sequence ID" value="GAA5157102.1"/>
    <property type="molecule type" value="Genomic_DNA"/>
</dbReference>
<evidence type="ECO:0000259" key="1">
    <source>
        <dbReference type="Pfam" id="PF01979"/>
    </source>
</evidence>
<dbReference type="Gene3D" id="2.30.40.10">
    <property type="entry name" value="Urease, subunit C, domain 1"/>
    <property type="match status" value="1"/>
</dbReference>
<dbReference type="InterPro" id="IPR006680">
    <property type="entry name" value="Amidohydro-rel"/>
</dbReference>
<dbReference type="PANTHER" id="PTHR43668:SF2">
    <property type="entry name" value="ALLANTOINASE"/>
    <property type="match status" value="1"/>
</dbReference>
<dbReference type="SUPFAM" id="SSF51338">
    <property type="entry name" value="Composite domain of metallo-dependent hydrolases"/>
    <property type="match status" value="1"/>
</dbReference>
<accession>A0ABP9Q5G1</accession>
<gene>
    <name evidence="2" type="ORF">GCM10023321_34750</name>
</gene>
<comment type="caution">
    <text evidence="2">The sequence shown here is derived from an EMBL/GenBank/DDBJ whole genome shotgun (WGS) entry which is preliminary data.</text>
</comment>
<dbReference type="InterPro" id="IPR050138">
    <property type="entry name" value="DHOase/Allantoinase_Hydrolase"/>
</dbReference>
<evidence type="ECO:0000313" key="2">
    <source>
        <dbReference type="EMBL" id="GAA5157102.1"/>
    </source>
</evidence>
<dbReference type="PANTHER" id="PTHR43668">
    <property type="entry name" value="ALLANTOINASE"/>
    <property type="match status" value="1"/>
</dbReference>
<evidence type="ECO:0000313" key="3">
    <source>
        <dbReference type="Proteomes" id="UP001428817"/>
    </source>
</evidence>
<feature type="domain" description="Amidohydrolase-related" evidence="1">
    <location>
        <begin position="49"/>
        <end position="427"/>
    </location>
</feature>
<protein>
    <submittedName>
        <fullName evidence="2">Amidohydrolase family protein</fullName>
    </submittedName>
</protein>
<dbReference type="Gene3D" id="3.20.20.140">
    <property type="entry name" value="Metal-dependent hydrolases"/>
    <property type="match status" value="1"/>
</dbReference>
<organism evidence="2 3">
    <name type="scientific">Pseudonocardia eucalypti</name>
    <dbReference type="NCBI Taxonomy" id="648755"/>
    <lineage>
        <taxon>Bacteria</taxon>
        <taxon>Bacillati</taxon>
        <taxon>Actinomycetota</taxon>
        <taxon>Actinomycetes</taxon>
        <taxon>Pseudonocardiales</taxon>
        <taxon>Pseudonocardiaceae</taxon>
        <taxon>Pseudonocardia</taxon>
    </lineage>
</organism>
<dbReference type="Pfam" id="PF01979">
    <property type="entry name" value="Amidohydro_1"/>
    <property type="match status" value="1"/>
</dbReference>
<name>A0ABP9Q5G1_9PSEU</name>
<dbReference type="InterPro" id="IPR032466">
    <property type="entry name" value="Metal_Hydrolase"/>
</dbReference>
<proteinExistence type="predicted"/>